<proteinExistence type="predicted"/>
<gene>
    <name evidence="2" type="ORF">CCMP2556_LOCUS44428</name>
</gene>
<name>A0ABP0QY29_9DINO</name>
<feature type="transmembrane region" description="Helical" evidence="1">
    <location>
        <begin position="143"/>
        <end position="167"/>
    </location>
</feature>
<sequence>MGQALLQVLCHYFHMNWATAGAVLAMLLAMLQLLCRAQSFEVAQNGEALLWRVAFLPMAVFMFVYFSWSLFRSKALWFDGICVDQGNLPLRAKTMEAVPVFASEAASMLVVWHESLFSKLWCVYEIAVRAKNRSFDSIHVVPVWLPCFSVMSTVSTVLSLWILSGFVIPACESDPTSRFVSLFGLYFGSPVAYIVFAIPITHFCSLKIESHKTMLDQMESFDLRNATCSLETDRLMIRRQVLGLFDEALQLPLSVSLEAEPPGSDADSTHPEVAALLSPEDLHSFRHVTSYPSDEEVIDEFNSYVRGPLRESVVRSLGREDQIPLQVCLCAFWPVYAGGLALTAGCNGHRDCQYAAENLKFQSVTWYLVTSAINTSVFWLMTNLLTFPLALRVNCLVANVVTDRWWQFLGEPPDVYQRGVDSEPEVARFESAA</sequence>
<feature type="transmembrane region" description="Helical" evidence="1">
    <location>
        <begin position="179"/>
        <end position="200"/>
    </location>
</feature>
<keyword evidence="1" id="KW-1133">Transmembrane helix</keyword>
<reference evidence="2 3" key="1">
    <citation type="submission" date="2024-02" db="EMBL/GenBank/DDBJ databases">
        <authorList>
            <person name="Chen Y."/>
            <person name="Shah S."/>
            <person name="Dougan E. K."/>
            <person name="Thang M."/>
            <person name="Chan C."/>
        </authorList>
    </citation>
    <scope>NUCLEOTIDE SEQUENCE [LARGE SCALE GENOMIC DNA]</scope>
</reference>
<keyword evidence="3" id="KW-1185">Reference proteome</keyword>
<evidence type="ECO:0000313" key="2">
    <source>
        <dbReference type="EMBL" id="CAK9092869.1"/>
    </source>
</evidence>
<comment type="caution">
    <text evidence="2">The sequence shown here is derived from an EMBL/GenBank/DDBJ whole genome shotgun (WGS) entry which is preliminary data.</text>
</comment>
<keyword evidence="1" id="KW-0812">Transmembrane</keyword>
<accession>A0ABP0QY29</accession>
<evidence type="ECO:0000256" key="1">
    <source>
        <dbReference type="SAM" id="Phobius"/>
    </source>
</evidence>
<dbReference type="EMBL" id="CAXAMN010025134">
    <property type="protein sequence ID" value="CAK9092869.1"/>
    <property type="molecule type" value="Genomic_DNA"/>
</dbReference>
<evidence type="ECO:0000313" key="3">
    <source>
        <dbReference type="Proteomes" id="UP001642484"/>
    </source>
</evidence>
<organism evidence="2 3">
    <name type="scientific">Durusdinium trenchii</name>
    <dbReference type="NCBI Taxonomy" id="1381693"/>
    <lineage>
        <taxon>Eukaryota</taxon>
        <taxon>Sar</taxon>
        <taxon>Alveolata</taxon>
        <taxon>Dinophyceae</taxon>
        <taxon>Suessiales</taxon>
        <taxon>Symbiodiniaceae</taxon>
        <taxon>Durusdinium</taxon>
    </lineage>
</organism>
<protein>
    <submittedName>
        <fullName evidence="2">Uncharacterized protein</fullName>
    </submittedName>
</protein>
<feature type="transmembrane region" description="Helical" evidence="1">
    <location>
        <begin position="15"/>
        <end position="37"/>
    </location>
</feature>
<dbReference type="Proteomes" id="UP001642484">
    <property type="component" value="Unassembled WGS sequence"/>
</dbReference>
<keyword evidence="1" id="KW-0472">Membrane</keyword>
<feature type="transmembrane region" description="Helical" evidence="1">
    <location>
        <begin position="49"/>
        <end position="68"/>
    </location>
</feature>